<protein>
    <recommendedName>
        <fullName evidence="6">Receptor ligand binding region domain-containing protein</fullName>
    </recommendedName>
</protein>
<keyword evidence="2 5" id="KW-0812">Transmembrane</keyword>
<name>A0A1W0WPI6_HYPEX</name>
<dbReference type="InterPro" id="IPR028082">
    <property type="entry name" value="Peripla_BP_I"/>
</dbReference>
<sequence>MFGSSGKMEEKVGRALVVLLIVTGTALTAPTANYGSADVDIVTLTYFGMDSLVSANFLEPAYRTGLSHLRATYPHSNFTNRFISPPNTSSCGQLVDIHQDQLARWYYVERRPSAVPVIMANGFLPSNGTEIYVELLIRQNWTTVTAVKDTASPDLFRSIGDRLSRELDGSGITITARSLDVLRADLTELLTLIKNHCRVILFFGGGAPLRRLLSAATDHHMTNGEYVYLAVQAFEHPRFGSFTWNTSPMSSRENNTDTDKLRAAYQSVLILFLVQQDENDLAKVNELVPAWKNLSTVGTQLPIPYLTSTYAAFELLGIVINNSLGSNRSVQPSELLSGRSLAQQVINQTYHLKSGSLTLNGKAIRRITVALKQLDSHSDLMEVIEVGSENMDGTFTWTRRRNVSWFGQDHFPPNEPYCGYTGLAPKCLEDRNGRFSRTAGSTAAAVLVVLGTLLVSGWLLHKQHLQRSLWWNLAATDLSLSATP</sequence>
<gene>
    <name evidence="7" type="ORF">BV898_08838</name>
</gene>
<comment type="subcellular location">
    <subcellularLocation>
        <location evidence="1">Membrane</location>
    </subcellularLocation>
</comment>
<dbReference type="EMBL" id="MTYJ01000066">
    <property type="protein sequence ID" value="OQV17121.1"/>
    <property type="molecule type" value="Genomic_DNA"/>
</dbReference>
<dbReference type="Proteomes" id="UP000192578">
    <property type="component" value="Unassembled WGS sequence"/>
</dbReference>
<dbReference type="GO" id="GO:0016020">
    <property type="term" value="C:membrane"/>
    <property type="evidence" value="ECO:0007669"/>
    <property type="project" value="UniProtKB-SubCell"/>
</dbReference>
<keyword evidence="8" id="KW-1185">Reference proteome</keyword>
<evidence type="ECO:0000256" key="5">
    <source>
        <dbReference type="SAM" id="Phobius"/>
    </source>
</evidence>
<evidence type="ECO:0000256" key="3">
    <source>
        <dbReference type="ARBA" id="ARBA00022989"/>
    </source>
</evidence>
<dbReference type="AlphaFoldDB" id="A0A1W0WPI6"/>
<proteinExistence type="predicted"/>
<evidence type="ECO:0000256" key="1">
    <source>
        <dbReference type="ARBA" id="ARBA00004370"/>
    </source>
</evidence>
<evidence type="ECO:0000256" key="4">
    <source>
        <dbReference type="ARBA" id="ARBA00023136"/>
    </source>
</evidence>
<evidence type="ECO:0000256" key="2">
    <source>
        <dbReference type="ARBA" id="ARBA00022692"/>
    </source>
</evidence>
<dbReference type="InterPro" id="IPR001828">
    <property type="entry name" value="ANF_lig-bd_rcpt"/>
</dbReference>
<dbReference type="Gene3D" id="3.40.50.2300">
    <property type="match status" value="1"/>
</dbReference>
<feature type="domain" description="Receptor ligand binding region" evidence="6">
    <location>
        <begin position="132"/>
        <end position="360"/>
    </location>
</feature>
<accession>A0A1W0WPI6</accession>
<keyword evidence="3 5" id="KW-1133">Transmembrane helix</keyword>
<feature type="transmembrane region" description="Helical" evidence="5">
    <location>
        <begin position="439"/>
        <end position="460"/>
    </location>
</feature>
<reference evidence="8" key="1">
    <citation type="submission" date="2017-01" db="EMBL/GenBank/DDBJ databases">
        <title>Comparative genomics of anhydrobiosis in the tardigrade Hypsibius dujardini.</title>
        <authorList>
            <person name="Yoshida Y."/>
            <person name="Koutsovoulos G."/>
            <person name="Laetsch D."/>
            <person name="Stevens L."/>
            <person name="Kumar S."/>
            <person name="Horikawa D."/>
            <person name="Ishino K."/>
            <person name="Komine S."/>
            <person name="Tomita M."/>
            <person name="Blaxter M."/>
            <person name="Arakawa K."/>
        </authorList>
    </citation>
    <scope>NUCLEOTIDE SEQUENCE [LARGE SCALE GENOMIC DNA]</scope>
    <source>
        <strain evidence="8">Z151</strain>
    </source>
</reference>
<dbReference type="Pfam" id="PF01094">
    <property type="entry name" value="ANF_receptor"/>
    <property type="match status" value="1"/>
</dbReference>
<evidence type="ECO:0000313" key="8">
    <source>
        <dbReference type="Proteomes" id="UP000192578"/>
    </source>
</evidence>
<keyword evidence="4 5" id="KW-0472">Membrane</keyword>
<dbReference type="SUPFAM" id="SSF53822">
    <property type="entry name" value="Periplasmic binding protein-like I"/>
    <property type="match status" value="1"/>
</dbReference>
<organism evidence="7 8">
    <name type="scientific">Hypsibius exemplaris</name>
    <name type="common">Freshwater tardigrade</name>
    <dbReference type="NCBI Taxonomy" id="2072580"/>
    <lineage>
        <taxon>Eukaryota</taxon>
        <taxon>Metazoa</taxon>
        <taxon>Ecdysozoa</taxon>
        <taxon>Tardigrada</taxon>
        <taxon>Eutardigrada</taxon>
        <taxon>Parachela</taxon>
        <taxon>Hypsibioidea</taxon>
        <taxon>Hypsibiidae</taxon>
        <taxon>Hypsibius</taxon>
    </lineage>
</organism>
<comment type="caution">
    <text evidence="7">The sequence shown here is derived from an EMBL/GenBank/DDBJ whole genome shotgun (WGS) entry which is preliminary data.</text>
</comment>
<evidence type="ECO:0000313" key="7">
    <source>
        <dbReference type="EMBL" id="OQV17121.1"/>
    </source>
</evidence>
<evidence type="ECO:0000259" key="6">
    <source>
        <dbReference type="Pfam" id="PF01094"/>
    </source>
</evidence>